<gene>
    <name evidence="1" type="ORF">Athai_09770</name>
</gene>
<evidence type="ECO:0000313" key="1">
    <source>
        <dbReference type="EMBL" id="BCJ33474.1"/>
    </source>
</evidence>
<dbReference type="RefSeq" id="WP_203960353.1">
    <property type="nucleotide sequence ID" value="NZ_AP023355.1"/>
</dbReference>
<dbReference type="KEGG" id="atl:Athai_09770"/>
<proteinExistence type="predicted"/>
<organism evidence="1 2">
    <name type="scientific">Actinocatenispora thailandica</name>
    <dbReference type="NCBI Taxonomy" id="227318"/>
    <lineage>
        <taxon>Bacteria</taxon>
        <taxon>Bacillati</taxon>
        <taxon>Actinomycetota</taxon>
        <taxon>Actinomycetes</taxon>
        <taxon>Micromonosporales</taxon>
        <taxon>Micromonosporaceae</taxon>
        <taxon>Actinocatenispora</taxon>
    </lineage>
</organism>
<dbReference type="EMBL" id="AP023355">
    <property type="protein sequence ID" value="BCJ33474.1"/>
    <property type="molecule type" value="Genomic_DNA"/>
</dbReference>
<keyword evidence="2" id="KW-1185">Reference proteome</keyword>
<dbReference type="Proteomes" id="UP000611640">
    <property type="component" value="Chromosome"/>
</dbReference>
<dbReference type="AlphaFoldDB" id="A0A7R7DKN7"/>
<protein>
    <submittedName>
        <fullName evidence="1">Uncharacterized protein</fullName>
    </submittedName>
</protein>
<name>A0A7R7DKN7_9ACTN</name>
<reference evidence="1 2" key="1">
    <citation type="submission" date="2020-08" db="EMBL/GenBank/DDBJ databases">
        <title>Whole genome shotgun sequence of Actinocatenispora thailandica NBRC 105041.</title>
        <authorList>
            <person name="Komaki H."/>
            <person name="Tamura T."/>
        </authorList>
    </citation>
    <scope>NUCLEOTIDE SEQUENCE [LARGE SCALE GENOMIC DNA]</scope>
    <source>
        <strain evidence="1 2">NBRC 105041</strain>
    </source>
</reference>
<evidence type="ECO:0000313" key="2">
    <source>
        <dbReference type="Proteomes" id="UP000611640"/>
    </source>
</evidence>
<sequence>MVVIPGDLARIGGRTVRVVEAYWHSDRQVEILAADGLTWWAPAAAIRLLPADSPAPPTPVR</sequence>
<accession>A0A7R7DKN7</accession>